<feature type="coiled-coil region" evidence="3">
    <location>
        <begin position="166"/>
        <end position="200"/>
    </location>
</feature>
<protein>
    <submittedName>
        <fullName evidence="5">Fused response regulator/phosphatase</fullName>
    </submittedName>
</protein>
<dbReference type="GO" id="GO:0000160">
    <property type="term" value="P:phosphorelay signal transduction system"/>
    <property type="evidence" value="ECO:0007669"/>
    <property type="project" value="InterPro"/>
</dbReference>
<proteinExistence type="predicted"/>
<feature type="domain" description="Response regulatory" evidence="4">
    <location>
        <begin position="28"/>
        <end position="152"/>
    </location>
</feature>
<dbReference type="PANTHER" id="PTHR43156:SF2">
    <property type="entry name" value="STAGE II SPORULATION PROTEIN E"/>
    <property type="match status" value="1"/>
</dbReference>
<evidence type="ECO:0000313" key="6">
    <source>
        <dbReference type="Proteomes" id="UP000664654"/>
    </source>
</evidence>
<evidence type="ECO:0000256" key="3">
    <source>
        <dbReference type="SAM" id="Coils"/>
    </source>
</evidence>
<feature type="modified residue" description="4-aspartylphosphate" evidence="2">
    <location>
        <position position="83"/>
    </location>
</feature>
<dbReference type="Gene3D" id="3.60.40.10">
    <property type="entry name" value="PPM-type phosphatase domain"/>
    <property type="match status" value="1"/>
</dbReference>
<reference evidence="5" key="1">
    <citation type="submission" date="2021-03" db="EMBL/GenBank/DDBJ databases">
        <title>novel species isolated from a fishpond in China.</title>
        <authorList>
            <person name="Lu H."/>
            <person name="Cai Z."/>
        </authorList>
    </citation>
    <scope>NUCLEOTIDE SEQUENCE</scope>
    <source>
        <strain evidence="5">JCM 30855</strain>
    </source>
</reference>
<name>A0A939DPH2_9ALTE</name>
<evidence type="ECO:0000259" key="4">
    <source>
        <dbReference type="PROSITE" id="PS50110"/>
    </source>
</evidence>
<keyword evidence="3" id="KW-0175">Coiled coil</keyword>
<dbReference type="SMART" id="SM00331">
    <property type="entry name" value="PP2C_SIG"/>
    <property type="match status" value="1"/>
</dbReference>
<organism evidence="5 6">
    <name type="scientific">Bowmanella dokdonensis</name>
    <dbReference type="NCBI Taxonomy" id="751969"/>
    <lineage>
        <taxon>Bacteria</taxon>
        <taxon>Pseudomonadati</taxon>
        <taxon>Pseudomonadota</taxon>
        <taxon>Gammaproteobacteria</taxon>
        <taxon>Alteromonadales</taxon>
        <taxon>Alteromonadaceae</taxon>
        <taxon>Bowmanella</taxon>
    </lineage>
</organism>
<keyword evidence="2" id="KW-0597">Phosphoprotein</keyword>
<evidence type="ECO:0000313" key="5">
    <source>
        <dbReference type="EMBL" id="MBN7825865.1"/>
    </source>
</evidence>
<comment type="caution">
    <text evidence="5">The sequence shown here is derived from an EMBL/GenBank/DDBJ whole genome shotgun (WGS) entry which is preliminary data.</text>
</comment>
<dbReference type="SUPFAM" id="SSF52172">
    <property type="entry name" value="CheY-like"/>
    <property type="match status" value="1"/>
</dbReference>
<dbReference type="InterPro" id="IPR001932">
    <property type="entry name" value="PPM-type_phosphatase-like_dom"/>
</dbReference>
<evidence type="ECO:0000256" key="1">
    <source>
        <dbReference type="ARBA" id="ARBA00022801"/>
    </source>
</evidence>
<dbReference type="Pfam" id="PF00072">
    <property type="entry name" value="Response_reg"/>
    <property type="match status" value="1"/>
</dbReference>
<dbReference type="PROSITE" id="PS50110">
    <property type="entry name" value="RESPONSE_REGULATORY"/>
    <property type="match status" value="1"/>
</dbReference>
<accession>A0A939DPH2</accession>
<dbReference type="GO" id="GO:0016791">
    <property type="term" value="F:phosphatase activity"/>
    <property type="evidence" value="ECO:0007669"/>
    <property type="project" value="TreeGrafter"/>
</dbReference>
<dbReference type="SMART" id="SM00448">
    <property type="entry name" value="REC"/>
    <property type="match status" value="1"/>
</dbReference>
<dbReference type="EMBL" id="JAFKCV010000005">
    <property type="protein sequence ID" value="MBN7825865.1"/>
    <property type="molecule type" value="Genomic_DNA"/>
</dbReference>
<dbReference type="Gene3D" id="3.40.50.2300">
    <property type="match status" value="1"/>
</dbReference>
<gene>
    <name evidence="5" type="ORF">J0A66_11565</name>
</gene>
<dbReference type="InterPro" id="IPR001789">
    <property type="entry name" value="Sig_transdc_resp-reg_receiver"/>
</dbReference>
<dbReference type="InterPro" id="IPR036457">
    <property type="entry name" value="PPM-type-like_dom_sf"/>
</dbReference>
<keyword evidence="6" id="KW-1185">Reference proteome</keyword>
<evidence type="ECO:0000256" key="2">
    <source>
        <dbReference type="PROSITE-ProRule" id="PRU00169"/>
    </source>
</evidence>
<keyword evidence="1" id="KW-0378">Hydrolase</keyword>
<dbReference type="AlphaFoldDB" id="A0A939DPH2"/>
<dbReference type="Proteomes" id="UP000664654">
    <property type="component" value="Unassembled WGS sequence"/>
</dbReference>
<dbReference type="PANTHER" id="PTHR43156">
    <property type="entry name" value="STAGE II SPORULATION PROTEIN E-RELATED"/>
    <property type="match status" value="1"/>
</dbReference>
<dbReference type="RefSeq" id="WP_206573970.1">
    <property type="nucleotide sequence ID" value="NZ_JAFKCV010000005.1"/>
</dbReference>
<dbReference type="InterPro" id="IPR011006">
    <property type="entry name" value="CheY-like_superfamily"/>
</dbReference>
<dbReference type="InterPro" id="IPR052016">
    <property type="entry name" value="Bact_Sigma-Reg"/>
</dbReference>
<dbReference type="Pfam" id="PF07228">
    <property type="entry name" value="SpoIIE"/>
    <property type="match status" value="1"/>
</dbReference>
<sequence length="437" mass="49219">MNYDQDELLFYADDEAAPESQQDLLPWRILVVDDDEEVHILTRLVLRDLIFEGKGVELISARSGQEARKILDSEQGIALVLLDVVMESDDAGLQLVHYIRSELANQAIRIILRTGQPGHAPEQQVIMKYDINDYKEKTELTSQKLVTAVIASLRSYLYIEQVVCLNQQLEDKVRVRTLELEEANIRLQTSLDALQEGEEAGKRIQFRLMPQGPLLTGGMRFDHLLLPSEFVSGDFVDYFDIDDRFAGFYMADVSGHGVASAFVTVYLKRFIMTLLEQYRHGENAQIVHPELLVQSLNQALLEEDLGKHVVIFYAVLDKLSGSMTYTNAGLFPWPLLVTQDGIHSIEDKGTPAGLFDFARYRSDSLTLPDSFALYLFSDGVLDILSEPSLDEKLRRLRGCLTPFPGSLSQLIRRLGVSEANQLPDDLALFSLARNPPA</sequence>